<evidence type="ECO:0000313" key="1">
    <source>
        <dbReference type="EnsemblMetazoa" id="OVOC8831.1"/>
    </source>
</evidence>
<name>A0A8R1Y2H2_ONCVO</name>
<accession>A0A8R1Y2H2</accession>
<reference evidence="1" key="2">
    <citation type="submission" date="2022-06" db="UniProtKB">
        <authorList>
            <consortium name="EnsemblMetazoa"/>
        </authorList>
    </citation>
    <scope>IDENTIFICATION</scope>
</reference>
<protein>
    <submittedName>
        <fullName evidence="1">Uncharacterized protein</fullName>
    </submittedName>
</protein>
<dbReference type="EnsemblMetazoa" id="OVOC8831.1">
    <property type="protein sequence ID" value="OVOC8831.1"/>
    <property type="gene ID" value="WBGene00245640"/>
</dbReference>
<reference evidence="2" key="1">
    <citation type="submission" date="2013-10" db="EMBL/GenBank/DDBJ databases">
        <title>Genome sequencing of Onchocerca volvulus.</title>
        <authorList>
            <person name="Cotton J."/>
            <person name="Tsai J."/>
            <person name="Stanley E."/>
            <person name="Tracey A."/>
            <person name="Holroyd N."/>
            <person name="Lustigman S."/>
            <person name="Berriman M."/>
        </authorList>
    </citation>
    <scope>NUCLEOTIDE SEQUENCE</scope>
</reference>
<dbReference type="Proteomes" id="UP000024404">
    <property type="component" value="Unassembled WGS sequence"/>
</dbReference>
<dbReference type="EMBL" id="CMVM020000250">
    <property type="status" value="NOT_ANNOTATED_CDS"/>
    <property type="molecule type" value="Genomic_DNA"/>
</dbReference>
<proteinExistence type="predicted"/>
<keyword evidence="2" id="KW-1185">Reference proteome</keyword>
<evidence type="ECO:0000313" key="2">
    <source>
        <dbReference type="Proteomes" id="UP000024404"/>
    </source>
</evidence>
<organism evidence="1 2">
    <name type="scientific">Onchocerca volvulus</name>
    <dbReference type="NCBI Taxonomy" id="6282"/>
    <lineage>
        <taxon>Eukaryota</taxon>
        <taxon>Metazoa</taxon>
        <taxon>Ecdysozoa</taxon>
        <taxon>Nematoda</taxon>
        <taxon>Chromadorea</taxon>
        <taxon>Rhabditida</taxon>
        <taxon>Spirurina</taxon>
        <taxon>Spiruromorpha</taxon>
        <taxon>Filarioidea</taxon>
        <taxon>Onchocercidae</taxon>
        <taxon>Onchocerca</taxon>
    </lineage>
</organism>
<sequence>MILEQFIIQDYISSVHRLTYLFALVYLFTSRKRLRLTILATVKETNFWEGDGLNQSLGCSHFN</sequence>
<dbReference type="AlphaFoldDB" id="A0A8R1Y2H2"/>